<sequence length="106" mass="11794">MNRTMNNRTTRCLPACRLGVYICLTEVLTCLSFGCVSVLLRCLPVCRLGVYLCYCGVYLPVVWVCICVTVVFTCLLFGCVSVFLWCSLVFWSISQINLECGTGAII</sequence>
<reference evidence="2" key="1">
    <citation type="submission" date="2021-05" db="EMBL/GenBank/DDBJ databases">
        <authorList>
            <person name="Alioto T."/>
            <person name="Alioto T."/>
            <person name="Gomez Garrido J."/>
        </authorList>
    </citation>
    <scope>NUCLEOTIDE SEQUENCE</scope>
</reference>
<name>A0A8D8S045_9HEMI</name>
<protein>
    <submittedName>
        <fullName evidence="2">Uncharacterized protein</fullName>
    </submittedName>
</protein>
<keyword evidence="1" id="KW-0472">Membrane</keyword>
<organism evidence="2">
    <name type="scientific">Cacopsylla melanoneura</name>
    <dbReference type="NCBI Taxonomy" id="428564"/>
    <lineage>
        <taxon>Eukaryota</taxon>
        <taxon>Metazoa</taxon>
        <taxon>Ecdysozoa</taxon>
        <taxon>Arthropoda</taxon>
        <taxon>Hexapoda</taxon>
        <taxon>Insecta</taxon>
        <taxon>Pterygota</taxon>
        <taxon>Neoptera</taxon>
        <taxon>Paraneoptera</taxon>
        <taxon>Hemiptera</taxon>
        <taxon>Sternorrhyncha</taxon>
        <taxon>Psylloidea</taxon>
        <taxon>Psyllidae</taxon>
        <taxon>Psyllinae</taxon>
        <taxon>Cacopsylla</taxon>
    </lineage>
</organism>
<evidence type="ECO:0000313" key="2">
    <source>
        <dbReference type="EMBL" id="CAG6660804.1"/>
    </source>
</evidence>
<feature type="transmembrane region" description="Helical" evidence="1">
    <location>
        <begin position="60"/>
        <end position="86"/>
    </location>
</feature>
<proteinExistence type="predicted"/>
<dbReference type="EMBL" id="HBUF01197966">
    <property type="protein sequence ID" value="CAG6660804.1"/>
    <property type="molecule type" value="Transcribed_RNA"/>
</dbReference>
<keyword evidence="1" id="KW-1133">Transmembrane helix</keyword>
<evidence type="ECO:0000256" key="1">
    <source>
        <dbReference type="SAM" id="Phobius"/>
    </source>
</evidence>
<feature type="transmembrane region" description="Helical" evidence="1">
    <location>
        <begin position="20"/>
        <end position="40"/>
    </location>
</feature>
<dbReference type="AlphaFoldDB" id="A0A8D8S045"/>
<accession>A0A8D8S045</accession>
<keyword evidence="1" id="KW-0812">Transmembrane</keyword>